<name>L8GZ35_ACACF</name>
<dbReference type="CDD" id="cd05251">
    <property type="entry name" value="NmrA_like_SDR_a"/>
    <property type="match status" value="1"/>
</dbReference>
<evidence type="ECO:0000259" key="3">
    <source>
        <dbReference type="Pfam" id="PF05368"/>
    </source>
</evidence>
<reference evidence="4 5" key="1">
    <citation type="journal article" date="2013" name="Genome Biol.">
        <title>Genome of Acanthamoeba castellanii highlights extensive lateral gene transfer and early evolution of tyrosine kinase signaling.</title>
        <authorList>
            <person name="Clarke M."/>
            <person name="Lohan A.J."/>
            <person name="Liu B."/>
            <person name="Lagkouvardos I."/>
            <person name="Roy S."/>
            <person name="Zafar N."/>
            <person name="Bertelli C."/>
            <person name="Schilde C."/>
            <person name="Kianianmomeni A."/>
            <person name="Burglin T.R."/>
            <person name="Frech C."/>
            <person name="Turcotte B."/>
            <person name="Kopec K.O."/>
            <person name="Synnott J.M."/>
            <person name="Choo C."/>
            <person name="Paponov I."/>
            <person name="Finkler A."/>
            <person name="Soon Heng Tan C."/>
            <person name="Hutchins A.P."/>
            <person name="Weinmeier T."/>
            <person name="Rattei T."/>
            <person name="Chu J.S."/>
            <person name="Gimenez G."/>
            <person name="Irimia M."/>
            <person name="Rigden D.J."/>
            <person name="Fitzpatrick D.A."/>
            <person name="Lorenzo-Morales J."/>
            <person name="Bateman A."/>
            <person name="Chiu C.H."/>
            <person name="Tang P."/>
            <person name="Hegemann P."/>
            <person name="Fromm H."/>
            <person name="Raoult D."/>
            <person name="Greub G."/>
            <person name="Miranda-Saavedra D."/>
            <person name="Chen N."/>
            <person name="Nash P."/>
            <person name="Ginger M.L."/>
            <person name="Horn M."/>
            <person name="Schaap P."/>
            <person name="Caler L."/>
            <person name="Loftus B."/>
        </authorList>
    </citation>
    <scope>NUCLEOTIDE SEQUENCE [LARGE SCALE GENOMIC DNA]</scope>
    <source>
        <strain evidence="4 5">Neff</strain>
    </source>
</reference>
<dbReference type="AlphaFoldDB" id="L8GZ35"/>
<dbReference type="InterPro" id="IPR036291">
    <property type="entry name" value="NAD(P)-bd_dom_sf"/>
</dbReference>
<evidence type="ECO:0000256" key="1">
    <source>
        <dbReference type="ARBA" id="ARBA00006328"/>
    </source>
</evidence>
<dbReference type="InterPro" id="IPR051164">
    <property type="entry name" value="NmrA-like_oxidored"/>
</dbReference>
<proteinExistence type="inferred from homology"/>
<evidence type="ECO:0000313" key="4">
    <source>
        <dbReference type="EMBL" id="ELR18519.1"/>
    </source>
</evidence>
<keyword evidence="5" id="KW-1185">Reference proteome</keyword>
<keyword evidence="2" id="KW-0521">NADP</keyword>
<dbReference type="KEGG" id="acan:ACA1_045620"/>
<dbReference type="EMBL" id="KB007952">
    <property type="protein sequence ID" value="ELR18519.1"/>
    <property type="molecule type" value="Genomic_DNA"/>
</dbReference>
<dbReference type="PANTHER" id="PTHR42748:SF11">
    <property type="entry name" value="NMRA-LIKE DOMAIN-CONTAINING PROTEIN"/>
    <property type="match status" value="1"/>
</dbReference>
<dbReference type="SUPFAM" id="SSF51735">
    <property type="entry name" value="NAD(P)-binding Rossmann-fold domains"/>
    <property type="match status" value="1"/>
</dbReference>
<dbReference type="PANTHER" id="PTHR42748">
    <property type="entry name" value="NITROGEN METABOLITE REPRESSION PROTEIN NMRA FAMILY MEMBER"/>
    <property type="match status" value="1"/>
</dbReference>
<dbReference type="InterPro" id="IPR008030">
    <property type="entry name" value="NmrA-like"/>
</dbReference>
<comment type="similarity">
    <text evidence="1">Belongs to the NmrA-type oxidoreductase family.</text>
</comment>
<dbReference type="Gene3D" id="3.40.50.720">
    <property type="entry name" value="NAD(P)-binding Rossmann-like Domain"/>
    <property type="match status" value="1"/>
</dbReference>
<organism evidence="4 5">
    <name type="scientific">Acanthamoeba castellanii (strain ATCC 30010 / Neff)</name>
    <dbReference type="NCBI Taxonomy" id="1257118"/>
    <lineage>
        <taxon>Eukaryota</taxon>
        <taxon>Amoebozoa</taxon>
        <taxon>Discosea</taxon>
        <taxon>Longamoebia</taxon>
        <taxon>Centramoebida</taxon>
        <taxon>Acanthamoebidae</taxon>
        <taxon>Acanthamoeba</taxon>
    </lineage>
</organism>
<dbReference type="STRING" id="1257118.L8GZ35"/>
<dbReference type="GeneID" id="14919293"/>
<accession>L8GZ35</accession>
<dbReference type="Pfam" id="PF05368">
    <property type="entry name" value="NmrA"/>
    <property type="match status" value="1"/>
</dbReference>
<dbReference type="RefSeq" id="XP_004340558.1">
    <property type="nucleotide sequence ID" value="XM_004340510.1"/>
</dbReference>
<dbReference type="VEuPathDB" id="AmoebaDB:ACA1_045620"/>
<evidence type="ECO:0000256" key="2">
    <source>
        <dbReference type="ARBA" id="ARBA00022857"/>
    </source>
</evidence>
<sequence length="315" mass="33989">MSKLLVVFGATGQQGGSIVDHVINDPELSKQYRVRGVTRDPSKPAGQALRQKGVEVVQGDLDHAESVAQALRGSHTVFVMTNTVHQRGGAQKEISQGKAVADAAVAAGAQYLIFSTAPRAAKISGVDGLQVVVFDTKAEVEEYIRGLPLNSAFFSPGGFMKNFHTVMAPRPVGDGTYTLANMLKPTTQLPLIDIAGDTGKFVGAILAEPDKYAGATFVAATRLYSMDEIAQTISEATGQTVRYTELPEEVFRGFMTGSDGSSQLADNMVEMMALYRDHGYFGPRQRELIEWTTQQARGKLTTLAEYLAKNPINLK</sequence>
<dbReference type="Proteomes" id="UP000011083">
    <property type="component" value="Unassembled WGS sequence"/>
</dbReference>
<gene>
    <name evidence="4" type="ORF">ACA1_045620</name>
</gene>
<protein>
    <recommendedName>
        <fullName evidence="3">NmrA-like domain-containing protein</fullName>
    </recommendedName>
</protein>
<dbReference type="Gene3D" id="3.90.25.10">
    <property type="entry name" value="UDP-galactose 4-epimerase, domain 1"/>
    <property type="match status" value="1"/>
</dbReference>
<dbReference type="GO" id="GO:0005634">
    <property type="term" value="C:nucleus"/>
    <property type="evidence" value="ECO:0007669"/>
    <property type="project" value="TreeGrafter"/>
</dbReference>
<dbReference type="OMA" id="GPTYFYD"/>
<evidence type="ECO:0000313" key="5">
    <source>
        <dbReference type="Proteomes" id="UP000011083"/>
    </source>
</evidence>
<dbReference type="OrthoDB" id="3358371at2759"/>
<feature type="domain" description="NmrA-like" evidence="3">
    <location>
        <begin position="1"/>
        <end position="307"/>
    </location>
</feature>